<keyword evidence="3" id="KW-1185">Reference proteome</keyword>
<proteinExistence type="predicted"/>
<accession>A0AAV8VHM5</accession>
<dbReference type="Proteomes" id="UP001159042">
    <property type="component" value="Unassembled WGS sequence"/>
</dbReference>
<comment type="caution">
    <text evidence="2">The sequence shown here is derived from an EMBL/GenBank/DDBJ whole genome shotgun (WGS) entry which is preliminary data.</text>
</comment>
<evidence type="ECO:0000313" key="2">
    <source>
        <dbReference type="EMBL" id="KAJ8913739.1"/>
    </source>
</evidence>
<dbReference type="EMBL" id="JANEYG010000089">
    <property type="protein sequence ID" value="KAJ8913739.1"/>
    <property type="molecule type" value="Genomic_DNA"/>
</dbReference>
<sequence>MQQILRQEARLPGTGNQISCGLFPFGWEKVFSWGSGEWSAACPIPSYNSPLPFPGDYIRWTASKGSRDRQPLPPPSGCSYSHP</sequence>
<name>A0AAV8VHM5_9CUCU</name>
<organism evidence="2 3">
    <name type="scientific">Exocentrus adspersus</name>
    <dbReference type="NCBI Taxonomy" id="1586481"/>
    <lineage>
        <taxon>Eukaryota</taxon>
        <taxon>Metazoa</taxon>
        <taxon>Ecdysozoa</taxon>
        <taxon>Arthropoda</taxon>
        <taxon>Hexapoda</taxon>
        <taxon>Insecta</taxon>
        <taxon>Pterygota</taxon>
        <taxon>Neoptera</taxon>
        <taxon>Endopterygota</taxon>
        <taxon>Coleoptera</taxon>
        <taxon>Polyphaga</taxon>
        <taxon>Cucujiformia</taxon>
        <taxon>Chrysomeloidea</taxon>
        <taxon>Cerambycidae</taxon>
        <taxon>Lamiinae</taxon>
        <taxon>Acanthocinini</taxon>
        <taxon>Exocentrus</taxon>
    </lineage>
</organism>
<evidence type="ECO:0000313" key="3">
    <source>
        <dbReference type="Proteomes" id="UP001159042"/>
    </source>
</evidence>
<feature type="region of interest" description="Disordered" evidence="1">
    <location>
        <begin position="64"/>
        <end position="83"/>
    </location>
</feature>
<protein>
    <submittedName>
        <fullName evidence="2">Uncharacterized protein</fullName>
    </submittedName>
</protein>
<dbReference type="AlphaFoldDB" id="A0AAV8VHM5"/>
<evidence type="ECO:0000256" key="1">
    <source>
        <dbReference type="SAM" id="MobiDB-lite"/>
    </source>
</evidence>
<reference evidence="2 3" key="1">
    <citation type="journal article" date="2023" name="Insect Mol. Biol.">
        <title>Genome sequencing provides insights into the evolution of gene families encoding plant cell wall-degrading enzymes in longhorned beetles.</title>
        <authorList>
            <person name="Shin N.R."/>
            <person name="Okamura Y."/>
            <person name="Kirsch R."/>
            <person name="Pauchet Y."/>
        </authorList>
    </citation>
    <scope>NUCLEOTIDE SEQUENCE [LARGE SCALE GENOMIC DNA]</scope>
    <source>
        <strain evidence="2">EAD_L_NR</strain>
    </source>
</reference>
<gene>
    <name evidence="2" type="ORF">NQ315_007456</name>
</gene>